<evidence type="ECO:0000313" key="1">
    <source>
        <dbReference type="EMBL" id="MDN4593824.1"/>
    </source>
</evidence>
<dbReference type="EMBL" id="JANRHH010000032">
    <property type="protein sequence ID" value="MDN4593824.1"/>
    <property type="molecule type" value="Genomic_DNA"/>
</dbReference>
<protein>
    <submittedName>
        <fullName evidence="1">PIN domain-containing protein</fullName>
    </submittedName>
</protein>
<evidence type="ECO:0000313" key="2">
    <source>
        <dbReference type="Proteomes" id="UP001174196"/>
    </source>
</evidence>
<proteinExistence type="predicted"/>
<gene>
    <name evidence="1" type="ORF">NWF35_07920</name>
</gene>
<comment type="caution">
    <text evidence="1">The sequence shown here is derived from an EMBL/GenBank/DDBJ whole genome shotgun (WGS) entry which is preliminary data.</text>
</comment>
<reference evidence="1" key="1">
    <citation type="submission" date="2022-08" db="EMBL/GenBank/DDBJ databases">
        <title>Polycladomyces zharkentsis sp. nov., a novel thermophilic CMC and starch-degrading bacterium isolated from a geothermal spring in Kazakhstan.</title>
        <authorList>
            <person name="Mashzhan A."/>
            <person name="Kistaubaeva A."/>
            <person name="Javier-Lopez R."/>
            <person name="Birkeland N.-K."/>
        </authorList>
    </citation>
    <scope>NUCLEOTIDE SEQUENCE</scope>
    <source>
        <strain evidence="1">KSR 13</strain>
    </source>
</reference>
<keyword evidence="2" id="KW-1185">Reference proteome</keyword>
<sequence length="89" mass="10343">MLQRKRPEALTEWGCLLSRLRFELIHTPNPGEIDFYIPQIRDVGDKPILASAIKGKADIIITGDKDFHTDEIREYIAVYMPSDFMRDFC</sequence>
<dbReference type="Proteomes" id="UP001174196">
    <property type="component" value="Unassembled WGS sequence"/>
</dbReference>
<organism evidence="1 2">
    <name type="scientific">Polycladomyces subterraneus</name>
    <dbReference type="NCBI Taxonomy" id="1016997"/>
    <lineage>
        <taxon>Bacteria</taxon>
        <taxon>Bacillati</taxon>
        <taxon>Bacillota</taxon>
        <taxon>Bacilli</taxon>
        <taxon>Bacillales</taxon>
        <taxon>Thermoactinomycetaceae</taxon>
        <taxon>Polycladomyces</taxon>
    </lineage>
</organism>
<accession>A0ABT8IM38</accession>
<name>A0ABT8IM38_9BACL</name>